<evidence type="ECO:0000256" key="4">
    <source>
        <dbReference type="ARBA" id="ARBA00008663"/>
    </source>
</evidence>
<dbReference type="InterPro" id="IPR015806">
    <property type="entry name" value="Pyrv_Knase_insert_dom_sf"/>
</dbReference>
<evidence type="ECO:0000256" key="12">
    <source>
        <dbReference type="ARBA" id="ARBA00023152"/>
    </source>
</evidence>
<evidence type="ECO:0000256" key="8">
    <source>
        <dbReference type="ARBA" id="ARBA00022741"/>
    </source>
</evidence>
<dbReference type="Gene3D" id="3.20.20.60">
    <property type="entry name" value="Phosphoenolpyruvate-binding domains"/>
    <property type="match status" value="1"/>
</dbReference>
<dbReference type="NCBIfam" id="NF004491">
    <property type="entry name" value="PRK05826.1"/>
    <property type="match status" value="1"/>
</dbReference>
<name>A0A381N8H6_9ZZZZ</name>
<dbReference type="SUPFAM" id="SSF50800">
    <property type="entry name" value="PK beta-barrel domain-like"/>
    <property type="match status" value="1"/>
</dbReference>
<protein>
    <recommendedName>
        <fullName evidence="5">pyruvate kinase</fullName>
        <ecNumber evidence="5">2.7.1.40</ecNumber>
    </recommendedName>
</protein>
<dbReference type="GO" id="GO:0030955">
    <property type="term" value="F:potassium ion binding"/>
    <property type="evidence" value="ECO:0007669"/>
    <property type="project" value="InterPro"/>
</dbReference>
<dbReference type="GO" id="GO:0004743">
    <property type="term" value="F:pyruvate kinase activity"/>
    <property type="evidence" value="ECO:0007669"/>
    <property type="project" value="UniProtKB-EC"/>
</dbReference>
<dbReference type="InterPro" id="IPR011037">
    <property type="entry name" value="Pyrv_Knase-like_insert_dom_sf"/>
</dbReference>
<dbReference type="NCBIfam" id="TIGR01064">
    <property type="entry name" value="pyruv_kin"/>
    <property type="match status" value="1"/>
</dbReference>
<sequence length="448" mass="50513">MIIAGVDVVRLNFSHGEKEFHKQIIKNVRKISEELQAPICILQDLQGPKIRVGEILNDSIELKDNEELKIVSKNVVGDSRVISIDNDILYDIKSNERILIDDGKIELRVISSSKNEVLTKIIRGGILLPRKGINFPESNISVSSITEKDIEDLHFGLDNDVDWIALSFVRSEKDIKLLRKMIRERGKKTRIIAKIEKPQAIKNIDKIIKASDGLMVARGDLGVEMPMESVPIHQKKIVNKCNKAYKPVIIATQMLESMVEQKTPTRAESNDVANAVLDGADAVMLSAESATGNYPIIAVKSMEKIISSVERSTSEIYYNFEKNKYLKDRVNESLITAACRLSKQINAKAIVSMTKSGFTAFRVSGNRPKAKIFIVTNDKNLGNIMNIVWGIRCIFYNKTENIDLTLENIENILVENNHLKKDDKYIVTASMPEHWEGHTNMMKLNIVN</sequence>
<reference evidence="16" key="1">
    <citation type="submission" date="2018-05" db="EMBL/GenBank/DDBJ databases">
        <authorList>
            <person name="Lanie J.A."/>
            <person name="Ng W.-L."/>
            <person name="Kazmierczak K.M."/>
            <person name="Andrzejewski T.M."/>
            <person name="Davidsen T.M."/>
            <person name="Wayne K.J."/>
            <person name="Tettelin H."/>
            <person name="Glass J.I."/>
            <person name="Rusch D."/>
            <person name="Podicherti R."/>
            <person name="Tsui H.-C.T."/>
            <person name="Winkler M.E."/>
        </authorList>
    </citation>
    <scope>NUCLEOTIDE SEQUENCE</scope>
</reference>
<dbReference type="InterPro" id="IPR015793">
    <property type="entry name" value="Pyrv_Knase_brl"/>
</dbReference>
<feature type="domain" description="Pyruvate kinase barrel" evidence="14">
    <location>
        <begin position="1"/>
        <end position="299"/>
    </location>
</feature>
<dbReference type="SUPFAM" id="SSF52935">
    <property type="entry name" value="PK C-terminal domain-like"/>
    <property type="match status" value="1"/>
</dbReference>
<evidence type="ECO:0000256" key="13">
    <source>
        <dbReference type="ARBA" id="ARBA00023317"/>
    </source>
</evidence>
<keyword evidence="9" id="KW-0418">Kinase</keyword>
<evidence type="ECO:0000259" key="14">
    <source>
        <dbReference type="Pfam" id="PF00224"/>
    </source>
</evidence>
<evidence type="ECO:0000256" key="6">
    <source>
        <dbReference type="ARBA" id="ARBA00022679"/>
    </source>
</evidence>
<dbReference type="GO" id="GO:0000287">
    <property type="term" value="F:magnesium ion binding"/>
    <property type="evidence" value="ECO:0007669"/>
    <property type="project" value="InterPro"/>
</dbReference>
<dbReference type="InterPro" id="IPR001697">
    <property type="entry name" value="Pyr_Knase"/>
</dbReference>
<evidence type="ECO:0000256" key="2">
    <source>
        <dbReference type="ARBA" id="ARBA00001958"/>
    </source>
</evidence>
<dbReference type="AlphaFoldDB" id="A0A381N8H6"/>
<dbReference type="Pfam" id="PF00224">
    <property type="entry name" value="PK"/>
    <property type="match status" value="1"/>
</dbReference>
<dbReference type="EMBL" id="UINC01000197">
    <property type="protein sequence ID" value="SUZ50930.1"/>
    <property type="molecule type" value="Genomic_DNA"/>
</dbReference>
<dbReference type="NCBIfam" id="NF004978">
    <property type="entry name" value="PRK06354.1"/>
    <property type="match status" value="1"/>
</dbReference>
<dbReference type="PRINTS" id="PR01050">
    <property type="entry name" value="PYRUVTKNASE"/>
</dbReference>
<dbReference type="Gene3D" id="2.40.33.10">
    <property type="entry name" value="PK beta-barrel domain-like"/>
    <property type="match status" value="1"/>
</dbReference>
<keyword evidence="7" id="KW-0479">Metal-binding</keyword>
<evidence type="ECO:0000256" key="9">
    <source>
        <dbReference type="ARBA" id="ARBA00022777"/>
    </source>
</evidence>
<dbReference type="InterPro" id="IPR040442">
    <property type="entry name" value="Pyrv_kinase-like_dom_sf"/>
</dbReference>
<keyword evidence="11" id="KW-0460">Magnesium</keyword>
<dbReference type="GO" id="GO:0005524">
    <property type="term" value="F:ATP binding"/>
    <property type="evidence" value="ECO:0007669"/>
    <property type="project" value="UniProtKB-KW"/>
</dbReference>
<dbReference type="SUPFAM" id="SSF51621">
    <property type="entry name" value="Phosphoenolpyruvate/pyruvate domain"/>
    <property type="match status" value="1"/>
</dbReference>
<comment type="pathway">
    <text evidence="3">Carbohydrate degradation; glycolysis; pyruvate from D-glyceraldehyde 3-phosphate: step 5/5.</text>
</comment>
<dbReference type="EC" id="2.7.1.40" evidence="5"/>
<feature type="domain" description="Pyruvate kinase C-terminal" evidence="15">
    <location>
        <begin position="332"/>
        <end position="443"/>
    </location>
</feature>
<evidence type="ECO:0000256" key="5">
    <source>
        <dbReference type="ARBA" id="ARBA00012142"/>
    </source>
</evidence>
<evidence type="ECO:0000256" key="11">
    <source>
        <dbReference type="ARBA" id="ARBA00022842"/>
    </source>
</evidence>
<evidence type="ECO:0000256" key="1">
    <source>
        <dbReference type="ARBA" id="ARBA00001946"/>
    </source>
</evidence>
<evidence type="ECO:0000256" key="3">
    <source>
        <dbReference type="ARBA" id="ARBA00004997"/>
    </source>
</evidence>
<comment type="similarity">
    <text evidence="4">Belongs to the pyruvate kinase family.</text>
</comment>
<evidence type="ECO:0000259" key="15">
    <source>
        <dbReference type="Pfam" id="PF02887"/>
    </source>
</evidence>
<proteinExistence type="inferred from homology"/>
<evidence type="ECO:0000256" key="7">
    <source>
        <dbReference type="ARBA" id="ARBA00022723"/>
    </source>
</evidence>
<gene>
    <name evidence="16" type="ORF">METZ01_LOCUS3784</name>
</gene>
<dbReference type="UniPathway" id="UPA00109">
    <property type="reaction ID" value="UER00188"/>
</dbReference>
<comment type="cofactor">
    <cofactor evidence="1">
        <name>Mg(2+)</name>
        <dbReference type="ChEBI" id="CHEBI:18420"/>
    </cofactor>
</comment>
<comment type="cofactor">
    <cofactor evidence="2">
        <name>K(+)</name>
        <dbReference type="ChEBI" id="CHEBI:29103"/>
    </cofactor>
</comment>
<evidence type="ECO:0000256" key="10">
    <source>
        <dbReference type="ARBA" id="ARBA00022840"/>
    </source>
</evidence>
<keyword evidence="13" id="KW-0670">Pyruvate</keyword>
<dbReference type="InterPro" id="IPR036918">
    <property type="entry name" value="Pyrv_Knase_C_sf"/>
</dbReference>
<dbReference type="PANTHER" id="PTHR11817">
    <property type="entry name" value="PYRUVATE KINASE"/>
    <property type="match status" value="1"/>
</dbReference>
<keyword evidence="6" id="KW-0808">Transferase</keyword>
<accession>A0A381N8H6</accession>
<dbReference type="FunFam" id="2.40.33.10:FF:000001">
    <property type="entry name" value="Pyruvate kinase"/>
    <property type="match status" value="1"/>
</dbReference>
<dbReference type="GO" id="GO:0016301">
    <property type="term" value="F:kinase activity"/>
    <property type="evidence" value="ECO:0007669"/>
    <property type="project" value="UniProtKB-KW"/>
</dbReference>
<keyword evidence="8" id="KW-0547">Nucleotide-binding</keyword>
<dbReference type="FunFam" id="3.20.20.60:FF:000025">
    <property type="entry name" value="Pyruvate kinase"/>
    <property type="match status" value="1"/>
</dbReference>
<organism evidence="16">
    <name type="scientific">marine metagenome</name>
    <dbReference type="NCBI Taxonomy" id="408172"/>
    <lineage>
        <taxon>unclassified sequences</taxon>
        <taxon>metagenomes</taxon>
        <taxon>ecological metagenomes</taxon>
    </lineage>
</organism>
<dbReference type="Gene3D" id="3.40.1380.20">
    <property type="entry name" value="Pyruvate kinase, C-terminal domain"/>
    <property type="match status" value="1"/>
</dbReference>
<dbReference type="Pfam" id="PF02887">
    <property type="entry name" value="PK_C"/>
    <property type="match status" value="1"/>
</dbReference>
<keyword evidence="12" id="KW-0324">Glycolysis</keyword>
<evidence type="ECO:0000313" key="16">
    <source>
        <dbReference type="EMBL" id="SUZ50930.1"/>
    </source>
</evidence>
<dbReference type="InterPro" id="IPR015813">
    <property type="entry name" value="Pyrv/PenolPyrv_kinase-like_dom"/>
</dbReference>
<keyword evidence="10" id="KW-0067">ATP-binding</keyword>
<dbReference type="InterPro" id="IPR015795">
    <property type="entry name" value="Pyrv_Knase_C"/>
</dbReference>